<reference evidence="1 2" key="1">
    <citation type="journal article" date="2012" name="Environ. Microbiol.">
        <title>The genome sequence of Desulfatibacillum alkenivorans AK-01: a blueprint for anaerobic alkane oxidation.</title>
        <authorList>
            <person name="Callaghan A.V."/>
            <person name="Morris B.E."/>
            <person name="Pereira I.A."/>
            <person name="McInerney M.J."/>
            <person name="Austin R.N."/>
            <person name="Groves J.T."/>
            <person name="Kukor J.J."/>
            <person name="Suflita J.M."/>
            <person name="Young L.Y."/>
            <person name="Zylstra G.J."/>
            <person name="Wawrik B."/>
        </authorList>
    </citation>
    <scope>NUCLEOTIDE SEQUENCE [LARGE SCALE GENOMIC DNA]</scope>
    <source>
        <strain evidence="1 2">AK-01</strain>
    </source>
</reference>
<dbReference type="eggNOG" id="COG3255">
    <property type="taxonomic scope" value="Bacteria"/>
</dbReference>
<dbReference type="EMBL" id="CP001322">
    <property type="protein sequence ID" value="ACL02770.1"/>
    <property type="molecule type" value="Genomic_DNA"/>
</dbReference>
<dbReference type="Gene3D" id="3.30.1050.10">
    <property type="entry name" value="SCP2 sterol-binding domain"/>
    <property type="match status" value="2"/>
</dbReference>
<evidence type="ECO:0008006" key="3">
    <source>
        <dbReference type="Google" id="ProtNLM"/>
    </source>
</evidence>
<evidence type="ECO:0000313" key="2">
    <source>
        <dbReference type="Proteomes" id="UP000000739"/>
    </source>
</evidence>
<dbReference type="RefSeq" id="WP_012610208.1">
    <property type="nucleotide sequence ID" value="NC_011768.1"/>
</dbReference>
<accession>B8FK95</accession>
<proteinExistence type="predicted"/>
<name>B8FK95_DESAL</name>
<dbReference type="SUPFAM" id="SSF55718">
    <property type="entry name" value="SCP-like"/>
    <property type="match status" value="2"/>
</dbReference>
<dbReference type="InterPro" id="IPR036527">
    <property type="entry name" value="SCP2_sterol-bd_dom_sf"/>
</dbReference>
<dbReference type="KEGG" id="dal:Dalk_1067"/>
<organism evidence="1 2">
    <name type="scientific">Desulfatibacillum aliphaticivorans</name>
    <dbReference type="NCBI Taxonomy" id="218208"/>
    <lineage>
        <taxon>Bacteria</taxon>
        <taxon>Pseudomonadati</taxon>
        <taxon>Thermodesulfobacteriota</taxon>
        <taxon>Desulfobacteria</taxon>
        <taxon>Desulfobacterales</taxon>
        <taxon>Desulfatibacillaceae</taxon>
        <taxon>Desulfatibacillum</taxon>
    </lineage>
</organism>
<keyword evidence="2" id="KW-1185">Reference proteome</keyword>
<dbReference type="Proteomes" id="UP000000739">
    <property type="component" value="Chromosome"/>
</dbReference>
<dbReference type="HOGENOM" id="CLU_1085087_0_0_7"/>
<gene>
    <name evidence="1" type="ordered locus">Dalk_1067</name>
</gene>
<evidence type="ECO:0000313" key="1">
    <source>
        <dbReference type="EMBL" id="ACL02770.1"/>
    </source>
</evidence>
<protein>
    <recommendedName>
        <fullName evidence="3">SCP2 domain-containing protein</fullName>
    </recommendedName>
</protein>
<dbReference type="AlphaFoldDB" id="B8FK95"/>
<sequence>MSRNLVLANLNLYAVLPNLEELVRHDQEMALLTKDWDICIQFSALGGPAAFVEFKNGECTVGRGKHSSPTVKLFFATPGHLNKMFDGKAQPIPLKGFTKLGFLSKEFSKLTDRMEYYLKPSEESLSNPDFVSLNTLMTMHTAGRAVVELAVNDPVASHVSKGMMDGSLLMKVLPDGPAITLNFKNGKAGFQKGETASPMACMLLKDMDTANKLLNQKLDAFSAIAGGDVAIKGQTPMMDSMDLILDRIPHYLDA</sequence>